<gene>
    <name evidence="1" type="ORF">BDY19DRAFT_918947</name>
</gene>
<reference evidence="1" key="1">
    <citation type="journal article" date="2021" name="Environ. Microbiol.">
        <title>Gene family expansions and transcriptome signatures uncover fungal adaptations to wood decay.</title>
        <authorList>
            <person name="Hage H."/>
            <person name="Miyauchi S."/>
            <person name="Viragh M."/>
            <person name="Drula E."/>
            <person name="Min B."/>
            <person name="Chaduli D."/>
            <person name="Navarro D."/>
            <person name="Favel A."/>
            <person name="Norest M."/>
            <person name="Lesage-Meessen L."/>
            <person name="Balint B."/>
            <person name="Merenyi Z."/>
            <person name="de Eugenio L."/>
            <person name="Morin E."/>
            <person name="Martinez A.T."/>
            <person name="Baldrian P."/>
            <person name="Stursova M."/>
            <person name="Martinez M.J."/>
            <person name="Novotny C."/>
            <person name="Magnuson J.K."/>
            <person name="Spatafora J.W."/>
            <person name="Maurice S."/>
            <person name="Pangilinan J."/>
            <person name="Andreopoulos W."/>
            <person name="LaButti K."/>
            <person name="Hundley H."/>
            <person name="Na H."/>
            <person name="Kuo A."/>
            <person name="Barry K."/>
            <person name="Lipzen A."/>
            <person name="Henrissat B."/>
            <person name="Riley R."/>
            <person name="Ahrendt S."/>
            <person name="Nagy L.G."/>
            <person name="Grigoriev I.V."/>
            <person name="Martin F."/>
            <person name="Rosso M.N."/>
        </authorList>
    </citation>
    <scope>NUCLEOTIDE SEQUENCE</scope>
    <source>
        <strain evidence="1">CBS 384.51</strain>
    </source>
</reference>
<protein>
    <submittedName>
        <fullName evidence="1">Uncharacterized protein</fullName>
    </submittedName>
</protein>
<keyword evidence="2" id="KW-1185">Reference proteome</keyword>
<evidence type="ECO:0000313" key="2">
    <source>
        <dbReference type="Proteomes" id="UP001055072"/>
    </source>
</evidence>
<evidence type="ECO:0000313" key="1">
    <source>
        <dbReference type="EMBL" id="KAI0093785.1"/>
    </source>
</evidence>
<comment type="caution">
    <text evidence="1">The sequence shown here is derived from an EMBL/GenBank/DDBJ whole genome shotgun (WGS) entry which is preliminary data.</text>
</comment>
<dbReference type="EMBL" id="MU274901">
    <property type="protein sequence ID" value="KAI0093785.1"/>
    <property type="molecule type" value="Genomic_DNA"/>
</dbReference>
<sequence length="202" mass="21643">MSNASPPRQWPPIGKSTVNLPFTDSSLPASGTPPPFKWNPYTNSIHVTNPDSDVNPQATNVKSPIKSLVRKDYVDSEKLQAALTVTTTSQSQNSSTTRTKVISEPIALVPIYSAGEQGAVLNQAYTNAYGSQPSLHTISSSSTKRTQNHLCPGSSRTSLGKFSWEKSESSVGNNSVLETTQAQKKSVLSTVSSHNSIAPARR</sequence>
<accession>A0ACB8UHL1</accession>
<organism evidence="1 2">
    <name type="scientific">Irpex rosettiformis</name>
    <dbReference type="NCBI Taxonomy" id="378272"/>
    <lineage>
        <taxon>Eukaryota</taxon>
        <taxon>Fungi</taxon>
        <taxon>Dikarya</taxon>
        <taxon>Basidiomycota</taxon>
        <taxon>Agaricomycotina</taxon>
        <taxon>Agaricomycetes</taxon>
        <taxon>Polyporales</taxon>
        <taxon>Irpicaceae</taxon>
        <taxon>Irpex</taxon>
    </lineage>
</organism>
<name>A0ACB8UHL1_9APHY</name>
<dbReference type="Proteomes" id="UP001055072">
    <property type="component" value="Unassembled WGS sequence"/>
</dbReference>
<proteinExistence type="predicted"/>